<evidence type="ECO:0000313" key="3">
    <source>
        <dbReference type="EMBL" id="MTV52858.1"/>
    </source>
</evidence>
<keyword evidence="1" id="KW-0732">Signal</keyword>
<proteinExistence type="predicted"/>
<organism evidence="3 4">
    <name type="scientific">Pseudoduganella buxea</name>
    <dbReference type="NCBI Taxonomy" id="1949069"/>
    <lineage>
        <taxon>Bacteria</taxon>
        <taxon>Pseudomonadati</taxon>
        <taxon>Pseudomonadota</taxon>
        <taxon>Betaproteobacteria</taxon>
        <taxon>Burkholderiales</taxon>
        <taxon>Oxalobacteraceae</taxon>
        <taxon>Telluria group</taxon>
        <taxon>Pseudoduganella</taxon>
    </lineage>
</organism>
<feature type="chain" id="PRO_5026051583" evidence="1">
    <location>
        <begin position="29"/>
        <end position="257"/>
    </location>
</feature>
<evidence type="ECO:0000313" key="4">
    <source>
        <dbReference type="Proteomes" id="UP000430634"/>
    </source>
</evidence>
<reference evidence="5" key="2">
    <citation type="journal article" date="2019" name="Int. J. Syst. Evol. Microbiol.">
        <title>The Global Catalogue of Microorganisms (GCM) 10K type strain sequencing project: providing services to taxonomists for standard genome sequencing and annotation.</title>
        <authorList>
            <consortium name="The Broad Institute Genomics Platform"/>
            <consortium name="The Broad Institute Genome Sequencing Center for Infectious Disease"/>
            <person name="Wu L."/>
            <person name="Ma J."/>
        </authorList>
    </citation>
    <scope>NUCLEOTIDE SEQUENCE [LARGE SCALE GENOMIC DNA]</scope>
    <source>
        <strain evidence="5">CGMCC 1.15931</strain>
    </source>
</reference>
<dbReference type="SUPFAM" id="SSF51126">
    <property type="entry name" value="Pectin lyase-like"/>
    <property type="match status" value="1"/>
</dbReference>
<reference evidence="2" key="4">
    <citation type="submission" date="2024-05" db="EMBL/GenBank/DDBJ databases">
        <authorList>
            <person name="Sun Q."/>
            <person name="Zhou Y."/>
        </authorList>
    </citation>
    <scope>NUCLEOTIDE SEQUENCE</scope>
    <source>
        <strain evidence="2">CGMCC 1.15931</strain>
    </source>
</reference>
<dbReference type="InterPro" id="IPR006626">
    <property type="entry name" value="PbH1"/>
</dbReference>
<keyword evidence="5" id="KW-1185">Reference proteome</keyword>
<evidence type="ECO:0000256" key="1">
    <source>
        <dbReference type="SAM" id="SignalP"/>
    </source>
</evidence>
<dbReference type="Proteomes" id="UP000430634">
    <property type="component" value="Unassembled WGS sequence"/>
</dbReference>
<dbReference type="InterPro" id="IPR012334">
    <property type="entry name" value="Pectin_lyas_fold"/>
</dbReference>
<gene>
    <name evidence="2" type="ORF">GCM10011572_25540</name>
    <name evidence="3" type="ORF">GM672_08960</name>
</gene>
<evidence type="ECO:0000313" key="2">
    <source>
        <dbReference type="EMBL" id="GGC02500.1"/>
    </source>
</evidence>
<reference evidence="2" key="1">
    <citation type="journal article" date="2014" name="Int. J. Syst. Evol. Microbiol.">
        <title>Complete genome of a new Firmicutes species belonging to the dominant human colonic microbiota ('Ruminococcus bicirculans') reveals two chromosomes and a selective capacity to utilize plant glucans.</title>
        <authorList>
            <consortium name="NISC Comparative Sequencing Program"/>
            <person name="Wegmann U."/>
            <person name="Louis P."/>
            <person name="Goesmann A."/>
            <person name="Henrissat B."/>
            <person name="Duncan S.H."/>
            <person name="Flint H.J."/>
        </authorList>
    </citation>
    <scope>NUCLEOTIDE SEQUENCE</scope>
    <source>
        <strain evidence="2">CGMCC 1.15931</strain>
    </source>
</reference>
<feature type="signal peptide" evidence="1">
    <location>
        <begin position="1"/>
        <end position="28"/>
    </location>
</feature>
<dbReference type="OrthoDB" id="8772891at2"/>
<name>A0A6I3SUL0_9BURK</name>
<reference evidence="3 4" key="3">
    <citation type="submission" date="2019-11" db="EMBL/GenBank/DDBJ databases">
        <title>Type strains purchased from KCTC, JCM and DSMZ.</title>
        <authorList>
            <person name="Lu H."/>
        </authorList>
    </citation>
    <scope>NUCLEOTIDE SEQUENCE [LARGE SCALE GENOMIC DNA]</scope>
    <source>
        <strain evidence="3 4">KCTC 52429</strain>
    </source>
</reference>
<accession>A0A6I3SUL0</accession>
<dbReference type="SMART" id="SM00710">
    <property type="entry name" value="PbH1"/>
    <property type="match status" value="4"/>
</dbReference>
<dbReference type="EMBL" id="WNKZ01000018">
    <property type="protein sequence ID" value="MTV52858.1"/>
    <property type="molecule type" value="Genomic_DNA"/>
</dbReference>
<dbReference type="Proteomes" id="UP000622638">
    <property type="component" value="Unassembled WGS sequence"/>
</dbReference>
<dbReference type="InterPro" id="IPR011050">
    <property type="entry name" value="Pectin_lyase_fold/virulence"/>
</dbReference>
<comment type="caution">
    <text evidence="3">The sequence shown here is derived from an EMBL/GenBank/DDBJ whole genome shotgun (WGS) entry which is preliminary data.</text>
</comment>
<evidence type="ECO:0000313" key="5">
    <source>
        <dbReference type="Proteomes" id="UP000622638"/>
    </source>
</evidence>
<dbReference type="EMBL" id="BMKG01000009">
    <property type="protein sequence ID" value="GGC02500.1"/>
    <property type="molecule type" value="Genomic_DNA"/>
</dbReference>
<dbReference type="AlphaFoldDB" id="A0A6I3SUL0"/>
<sequence length="257" mass="26663">MCRASKPIRVMPLVAALMLAGPAGTVHAVDGVVLITQARALEGGVTPGDEPGFPVTISEPGSYRLASDLRVTVPSAGAVLVASAHVTLDLNGFTIFGMHNAGFGIAYRNDGDNMTVVKNGTIRDVNADGIYLDAFATVSDVVTALNGGSGMVAGPYGLITNCKAIGNRGGGFYVTRSIISNSQAGHNEGRIEPESGIVASESLVLDSRIDGNQVYGLVAGRYTGYRGNYLANNRLGDLRSGQRIPLGPNSCSHVLCR</sequence>
<dbReference type="Gene3D" id="2.160.20.10">
    <property type="entry name" value="Single-stranded right-handed beta-helix, Pectin lyase-like"/>
    <property type="match status" value="1"/>
</dbReference>
<dbReference type="RefSeq" id="WP_155470184.1">
    <property type="nucleotide sequence ID" value="NZ_BMKG01000009.1"/>
</dbReference>
<protein>
    <submittedName>
        <fullName evidence="3">Uncharacterized protein</fullName>
    </submittedName>
</protein>